<evidence type="ECO:0000313" key="1">
    <source>
        <dbReference type="EMBL" id="KYM86509.1"/>
    </source>
</evidence>
<gene>
    <name evidence="1" type="ORF">ALC53_03969</name>
</gene>
<protein>
    <submittedName>
        <fullName evidence="1">Uncharacterized protein</fullName>
    </submittedName>
</protein>
<reference evidence="1 2" key="1">
    <citation type="submission" date="2015-09" db="EMBL/GenBank/DDBJ databases">
        <title>Atta colombica WGS genome.</title>
        <authorList>
            <person name="Nygaard S."/>
            <person name="Hu H."/>
            <person name="Boomsma J."/>
            <person name="Zhang G."/>
        </authorList>
    </citation>
    <scope>NUCLEOTIDE SEQUENCE [LARGE SCALE GENOMIC DNA]</scope>
    <source>
        <strain evidence="1">Treedump-2</strain>
        <tissue evidence="1">Whole body</tissue>
    </source>
</reference>
<dbReference type="AlphaFoldDB" id="A0A195BMV1"/>
<name>A0A195BMV1_9HYME</name>
<organism evidence="1 2">
    <name type="scientific">Atta colombica</name>
    <dbReference type="NCBI Taxonomy" id="520822"/>
    <lineage>
        <taxon>Eukaryota</taxon>
        <taxon>Metazoa</taxon>
        <taxon>Ecdysozoa</taxon>
        <taxon>Arthropoda</taxon>
        <taxon>Hexapoda</taxon>
        <taxon>Insecta</taxon>
        <taxon>Pterygota</taxon>
        <taxon>Neoptera</taxon>
        <taxon>Endopterygota</taxon>
        <taxon>Hymenoptera</taxon>
        <taxon>Apocrita</taxon>
        <taxon>Aculeata</taxon>
        <taxon>Formicoidea</taxon>
        <taxon>Formicidae</taxon>
        <taxon>Myrmicinae</taxon>
        <taxon>Atta</taxon>
    </lineage>
</organism>
<evidence type="ECO:0000313" key="2">
    <source>
        <dbReference type="Proteomes" id="UP000078540"/>
    </source>
</evidence>
<keyword evidence="2" id="KW-1185">Reference proteome</keyword>
<dbReference type="Proteomes" id="UP000078540">
    <property type="component" value="Unassembled WGS sequence"/>
</dbReference>
<accession>A0A195BMV1</accession>
<dbReference type="STRING" id="520822.A0A195BMV1"/>
<dbReference type="EMBL" id="KQ976440">
    <property type="protein sequence ID" value="KYM86509.1"/>
    <property type="molecule type" value="Genomic_DNA"/>
</dbReference>
<proteinExistence type="predicted"/>
<sequence>MCRGSHYHAHLTSKKSYACRRGAPAVRTREAERSVPERSEVNSERMFILERMYECTQWRNYANPYPFSTLLNTFPSSEHPLGASATPCLHSGTFGQLKEMKITKRLSQSVGAKCLRTMRELCGFLFHNADPLTGRKRERRGRSAGVVGYNESLSREMTADGNRDVEIYRKEIARIIAAILHA</sequence>